<proteinExistence type="predicted"/>
<dbReference type="AlphaFoldDB" id="A0AAE1RKG6"/>
<name>A0AAE1RKG6_9SOLA</name>
<keyword evidence="2" id="KW-1185">Reference proteome</keyword>
<comment type="caution">
    <text evidence="1">The sequence shown here is derived from an EMBL/GenBank/DDBJ whole genome shotgun (WGS) entry which is preliminary data.</text>
</comment>
<sequence length="121" mass="13643">MGHIGIRPAPLFTRRAKGPRHSRMNVTNVNECKLHCPNTIGADHTRCYRSSKRGQTMTIERLSLSIPSHTEKRSNGKVIRPFGSLRSIAHIQTSNWEREGLPCRMPMGVGFFEKAQAESET</sequence>
<dbReference type="Proteomes" id="UP001291623">
    <property type="component" value="Unassembled WGS sequence"/>
</dbReference>
<protein>
    <submittedName>
        <fullName evidence="1">Uncharacterized protein</fullName>
    </submittedName>
</protein>
<accession>A0AAE1RKG6</accession>
<dbReference type="EMBL" id="JAVYJV010000015">
    <property type="protein sequence ID" value="KAK4353295.1"/>
    <property type="molecule type" value="Genomic_DNA"/>
</dbReference>
<reference evidence="1" key="1">
    <citation type="submission" date="2023-12" db="EMBL/GenBank/DDBJ databases">
        <title>Genome assembly of Anisodus tanguticus.</title>
        <authorList>
            <person name="Wang Y.-J."/>
        </authorList>
    </citation>
    <scope>NUCLEOTIDE SEQUENCE</scope>
    <source>
        <strain evidence="1">KB-2021</strain>
        <tissue evidence="1">Leaf</tissue>
    </source>
</reference>
<organism evidence="1 2">
    <name type="scientific">Anisodus tanguticus</name>
    <dbReference type="NCBI Taxonomy" id="243964"/>
    <lineage>
        <taxon>Eukaryota</taxon>
        <taxon>Viridiplantae</taxon>
        <taxon>Streptophyta</taxon>
        <taxon>Embryophyta</taxon>
        <taxon>Tracheophyta</taxon>
        <taxon>Spermatophyta</taxon>
        <taxon>Magnoliopsida</taxon>
        <taxon>eudicotyledons</taxon>
        <taxon>Gunneridae</taxon>
        <taxon>Pentapetalae</taxon>
        <taxon>asterids</taxon>
        <taxon>lamiids</taxon>
        <taxon>Solanales</taxon>
        <taxon>Solanaceae</taxon>
        <taxon>Solanoideae</taxon>
        <taxon>Hyoscyameae</taxon>
        <taxon>Anisodus</taxon>
    </lineage>
</organism>
<evidence type="ECO:0000313" key="2">
    <source>
        <dbReference type="Proteomes" id="UP001291623"/>
    </source>
</evidence>
<evidence type="ECO:0000313" key="1">
    <source>
        <dbReference type="EMBL" id="KAK4353295.1"/>
    </source>
</evidence>
<gene>
    <name evidence="1" type="ORF">RND71_028813</name>
</gene>